<keyword evidence="1" id="KW-0805">Transcription regulation</keyword>
<proteinExistence type="predicted"/>
<dbReference type="GO" id="GO:0045892">
    <property type="term" value="P:negative regulation of DNA-templated transcription"/>
    <property type="evidence" value="ECO:0007669"/>
    <property type="project" value="TreeGrafter"/>
</dbReference>
<dbReference type="Proteomes" id="UP001139035">
    <property type="component" value="Unassembled WGS sequence"/>
</dbReference>
<keyword evidence="7" id="KW-1185">Reference proteome</keyword>
<evidence type="ECO:0000256" key="1">
    <source>
        <dbReference type="ARBA" id="ARBA00023015"/>
    </source>
</evidence>
<dbReference type="InterPro" id="IPR050679">
    <property type="entry name" value="Bact_HTH_transcr_reg"/>
</dbReference>
<dbReference type="PANTHER" id="PTHR44846">
    <property type="entry name" value="MANNOSYL-D-GLYCERATE TRANSPORT/METABOLISM SYSTEM REPRESSOR MNGR-RELATED"/>
    <property type="match status" value="1"/>
</dbReference>
<dbReference type="InterPro" id="IPR000524">
    <property type="entry name" value="Tscrpt_reg_HTH_GntR"/>
</dbReference>
<dbReference type="PROSITE" id="PS50949">
    <property type="entry name" value="HTH_GNTR"/>
    <property type="match status" value="1"/>
</dbReference>
<name>A0A9X1P3A4_9HYPH</name>
<dbReference type="InterPro" id="IPR028978">
    <property type="entry name" value="Chorismate_lyase_/UTRA_dom_sf"/>
</dbReference>
<dbReference type="SMART" id="SM00345">
    <property type="entry name" value="HTH_GNTR"/>
    <property type="match status" value="1"/>
</dbReference>
<accession>A0A9X1P3A4</accession>
<sequence length="286" mass="30932">MTTRSQPMVSEPRKALRVYLHLKDRILSGTLASAARMPSEPDLAIEHGVSRVTIRGALERLAEEGLVERRPGSGTYVRAASRSGAIVADFSNVFTHLVEMGRRTDVRLISFGYASPTPAVAEALGLGPGEEVQRSVRVRIADGTPFSYLVTYVPKRIGISYSEADLRSTPLLELLERSGARVASARQTVGATQAGPEIAEALGTETGAALLSITRIVKDEAGAGVEYLYALYRPDLYELQLDLERTKRGSAMRWAAKSPVATGRPANATEPRNPKKTGTGKRKTTR</sequence>
<gene>
    <name evidence="6" type="ORF">LZD57_21805</name>
</gene>
<evidence type="ECO:0000256" key="3">
    <source>
        <dbReference type="ARBA" id="ARBA00023163"/>
    </source>
</evidence>
<dbReference type="InterPro" id="IPR036390">
    <property type="entry name" value="WH_DNA-bd_sf"/>
</dbReference>
<evidence type="ECO:0000313" key="7">
    <source>
        <dbReference type="Proteomes" id="UP001139035"/>
    </source>
</evidence>
<keyword evidence="3" id="KW-0804">Transcription</keyword>
<dbReference type="RefSeq" id="WP_233721704.1">
    <property type="nucleotide sequence ID" value="NZ_JAJUWU010000026.1"/>
</dbReference>
<comment type="caution">
    <text evidence="6">The sequence shown here is derived from an EMBL/GenBank/DDBJ whole genome shotgun (WGS) entry which is preliminary data.</text>
</comment>
<evidence type="ECO:0000256" key="2">
    <source>
        <dbReference type="ARBA" id="ARBA00023125"/>
    </source>
</evidence>
<feature type="compositionally biased region" description="Basic residues" evidence="4">
    <location>
        <begin position="274"/>
        <end position="286"/>
    </location>
</feature>
<dbReference type="PRINTS" id="PR00035">
    <property type="entry name" value="HTHGNTR"/>
</dbReference>
<dbReference type="SUPFAM" id="SSF64288">
    <property type="entry name" value="Chorismate lyase-like"/>
    <property type="match status" value="1"/>
</dbReference>
<dbReference type="EMBL" id="JAJUWU010000026">
    <property type="protein sequence ID" value="MCE7030630.1"/>
    <property type="molecule type" value="Genomic_DNA"/>
</dbReference>
<dbReference type="GO" id="GO:0003677">
    <property type="term" value="F:DNA binding"/>
    <property type="evidence" value="ECO:0007669"/>
    <property type="project" value="UniProtKB-KW"/>
</dbReference>
<dbReference type="Pfam" id="PF07702">
    <property type="entry name" value="UTRA"/>
    <property type="match status" value="1"/>
</dbReference>
<dbReference type="AlphaFoldDB" id="A0A9X1P3A4"/>
<dbReference type="SMART" id="SM00866">
    <property type="entry name" value="UTRA"/>
    <property type="match status" value="1"/>
</dbReference>
<dbReference type="InterPro" id="IPR036388">
    <property type="entry name" value="WH-like_DNA-bd_sf"/>
</dbReference>
<evidence type="ECO:0000256" key="4">
    <source>
        <dbReference type="SAM" id="MobiDB-lite"/>
    </source>
</evidence>
<dbReference type="Gene3D" id="3.40.1410.10">
    <property type="entry name" value="Chorismate lyase-like"/>
    <property type="match status" value="1"/>
</dbReference>
<dbReference type="CDD" id="cd07377">
    <property type="entry name" value="WHTH_GntR"/>
    <property type="match status" value="1"/>
</dbReference>
<dbReference type="PANTHER" id="PTHR44846:SF1">
    <property type="entry name" value="MANNOSYL-D-GLYCERATE TRANSPORT_METABOLISM SYSTEM REPRESSOR MNGR-RELATED"/>
    <property type="match status" value="1"/>
</dbReference>
<dbReference type="InterPro" id="IPR011663">
    <property type="entry name" value="UTRA"/>
</dbReference>
<dbReference type="SUPFAM" id="SSF46785">
    <property type="entry name" value="Winged helix' DNA-binding domain"/>
    <property type="match status" value="1"/>
</dbReference>
<feature type="domain" description="HTH gntR-type" evidence="5">
    <location>
        <begin position="12"/>
        <end position="80"/>
    </location>
</feature>
<dbReference type="Gene3D" id="1.10.10.10">
    <property type="entry name" value="Winged helix-like DNA-binding domain superfamily/Winged helix DNA-binding domain"/>
    <property type="match status" value="1"/>
</dbReference>
<dbReference type="Pfam" id="PF00392">
    <property type="entry name" value="GntR"/>
    <property type="match status" value="1"/>
</dbReference>
<feature type="region of interest" description="Disordered" evidence="4">
    <location>
        <begin position="254"/>
        <end position="286"/>
    </location>
</feature>
<reference evidence="6" key="1">
    <citation type="submission" date="2022-01" db="EMBL/GenBank/DDBJ databases">
        <title>Jiella avicenniae sp. nov., a novel endophytic bacterium isolated from bark of Avicennia marina.</title>
        <authorList>
            <person name="Tuo L."/>
        </authorList>
    </citation>
    <scope>NUCLEOTIDE SEQUENCE</scope>
    <source>
        <strain evidence="6">CBK1P-4</strain>
    </source>
</reference>
<organism evidence="6 7">
    <name type="scientific">Jiella avicenniae</name>
    <dbReference type="NCBI Taxonomy" id="2907202"/>
    <lineage>
        <taxon>Bacteria</taxon>
        <taxon>Pseudomonadati</taxon>
        <taxon>Pseudomonadota</taxon>
        <taxon>Alphaproteobacteria</taxon>
        <taxon>Hyphomicrobiales</taxon>
        <taxon>Aurantimonadaceae</taxon>
        <taxon>Jiella</taxon>
    </lineage>
</organism>
<dbReference type="GO" id="GO:0003700">
    <property type="term" value="F:DNA-binding transcription factor activity"/>
    <property type="evidence" value="ECO:0007669"/>
    <property type="project" value="InterPro"/>
</dbReference>
<keyword evidence="2" id="KW-0238">DNA-binding</keyword>
<evidence type="ECO:0000313" key="6">
    <source>
        <dbReference type="EMBL" id="MCE7030630.1"/>
    </source>
</evidence>
<evidence type="ECO:0000259" key="5">
    <source>
        <dbReference type="PROSITE" id="PS50949"/>
    </source>
</evidence>
<protein>
    <submittedName>
        <fullName evidence="6">GntR family transcriptional regulator</fullName>
    </submittedName>
</protein>